<evidence type="ECO:0000256" key="4">
    <source>
        <dbReference type="ARBA" id="ARBA00023136"/>
    </source>
</evidence>
<dbReference type="STRING" id="1300348.I602_2216"/>
<evidence type="ECO:0000313" key="9">
    <source>
        <dbReference type="Proteomes" id="UP000037716"/>
    </source>
</evidence>
<keyword evidence="2 5" id="KW-0812">Transmembrane</keyword>
<dbReference type="AlphaFoldDB" id="A0A0M9CHP0"/>
<evidence type="ECO:0000259" key="6">
    <source>
        <dbReference type="Pfam" id="PF06271"/>
    </source>
</evidence>
<evidence type="ECO:0000256" key="1">
    <source>
        <dbReference type="ARBA" id="ARBA00004141"/>
    </source>
</evidence>
<evidence type="ECO:0000313" key="8">
    <source>
        <dbReference type="EMBL" id="SEE49786.1"/>
    </source>
</evidence>
<comment type="subcellular location">
    <subcellularLocation>
        <location evidence="1">Membrane</location>
        <topology evidence="1">Multi-pass membrane protein</topology>
    </subcellularLocation>
</comment>
<feature type="domain" description="RDD" evidence="6">
    <location>
        <begin position="18"/>
        <end position="174"/>
    </location>
</feature>
<feature type="transmembrane region" description="Helical" evidence="5">
    <location>
        <begin position="115"/>
        <end position="135"/>
    </location>
</feature>
<evidence type="ECO:0000256" key="2">
    <source>
        <dbReference type="ARBA" id="ARBA00022692"/>
    </source>
</evidence>
<dbReference type="Proteomes" id="UP000183071">
    <property type="component" value="Unassembled WGS sequence"/>
</dbReference>
<gene>
    <name evidence="7" type="ORF">I602_2216</name>
    <name evidence="8" type="ORF">SAMN05444353_1990</name>
</gene>
<feature type="transmembrane region" description="Helical" evidence="5">
    <location>
        <begin position="21"/>
        <end position="43"/>
    </location>
</feature>
<dbReference type="PANTHER" id="PTHR38480">
    <property type="entry name" value="SLR0254 PROTEIN"/>
    <property type="match status" value="1"/>
</dbReference>
<proteinExistence type="predicted"/>
<dbReference type="OrthoDB" id="9814143at2"/>
<evidence type="ECO:0000313" key="10">
    <source>
        <dbReference type="Proteomes" id="UP000183071"/>
    </source>
</evidence>
<dbReference type="InterPro" id="IPR010432">
    <property type="entry name" value="RDD"/>
</dbReference>
<evidence type="ECO:0000256" key="5">
    <source>
        <dbReference type="SAM" id="Phobius"/>
    </source>
</evidence>
<reference evidence="7 9" key="1">
    <citation type="submission" date="2015-07" db="EMBL/GenBank/DDBJ databases">
        <title>Genome of Polaribacter dokdonenesis DSW-5, isolated from seawater off Dokdo in Korea.</title>
        <authorList>
            <person name="Yoon K."/>
            <person name="Song J.Y."/>
            <person name="Kim J.F."/>
        </authorList>
    </citation>
    <scope>NUCLEOTIDE SEQUENCE [LARGE SCALE GENOMIC DNA]</scope>
    <source>
        <strain evidence="7 9">DSW-5</strain>
    </source>
</reference>
<dbReference type="GO" id="GO:0016020">
    <property type="term" value="C:membrane"/>
    <property type="evidence" value="ECO:0007669"/>
    <property type="project" value="UniProtKB-SubCell"/>
</dbReference>
<evidence type="ECO:0000313" key="7">
    <source>
        <dbReference type="EMBL" id="KOY52656.1"/>
    </source>
</evidence>
<name>A0A0M9CHP0_9FLAO</name>
<feature type="transmembrane region" description="Helical" evidence="5">
    <location>
        <begin position="63"/>
        <end position="84"/>
    </location>
</feature>
<sequence>MKTLQIKTAQNVNIKFTLASVFQRLSAFLIDNIIKFAYLYFIFEFFNFSSLENALNGDSWDIKAIEALVLMPITFYSLYSEILLNGQTLGKKLLNLKVINVDGFKPSTTDFIIRWFLRIIDFNLFSLLLVYIASLGLSDEYILLVLLFLFGKLIGFFLILFTNKGQRFGDIIANTIVIYLKDEVKFSETILEEIKDSYKPTYPSVVKLSDNDARIIKETFNNAAKFNDYNTLIKLRSKILEVTEIKSVHKSDKEFIDTVLKDYNYYTQSM</sequence>
<organism evidence="7 9">
    <name type="scientific">Polaribacter dokdonensis DSW-5</name>
    <dbReference type="NCBI Taxonomy" id="1300348"/>
    <lineage>
        <taxon>Bacteria</taxon>
        <taxon>Pseudomonadati</taxon>
        <taxon>Bacteroidota</taxon>
        <taxon>Flavobacteriia</taxon>
        <taxon>Flavobacteriales</taxon>
        <taxon>Flavobacteriaceae</taxon>
    </lineage>
</organism>
<keyword evidence="3 5" id="KW-1133">Transmembrane helix</keyword>
<accession>A0A0M9CHP0</accession>
<dbReference type="EMBL" id="LGBR01000001">
    <property type="protein sequence ID" value="KOY52656.1"/>
    <property type="molecule type" value="Genomic_DNA"/>
</dbReference>
<dbReference type="EMBL" id="FNUE01000002">
    <property type="protein sequence ID" value="SEE49786.1"/>
    <property type="molecule type" value="Genomic_DNA"/>
</dbReference>
<reference evidence="8 10" key="2">
    <citation type="submission" date="2016-10" db="EMBL/GenBank/DDBJ databases">
        <authorList>
            <person name="Varghese N."/>
            <person name="Submissions S."/>
        </authorList>
    </citation>
    <scope>NUCLEOTIDE SEQUENCE [LARGE SCALE GENOMIC DNA]</scope>
    <source>
        <strain evidence="8 10">DSW-5</strain>
    </source>
</reference>
<dbReference type="Pfam" id="PF06271">
    <property type="entry name" value="RDD"/>
    <property type="match status" value="1"/>
</dbReference>
<comment type="caution">
    <text evidence="7">The sequence shown here is derived from an EMBL/GenBank/DDBJ whole genome shotgun (WGS) entry which is preliminary data.</text>
</comment>
<dbReference type="RefSeq" id="WP_053974743.1">
    <property type="nucleotide sequence ID" value="NZ_FNUE01000002.1"/>
</dbReference>
<dbReference type="Proteomes" id="UP000037716">
    <property type="component" value="Unassembled WGS sequence"/>
</dbReference>
<dbReference type="PANTHER" id="PTHR38480:SF1">
    <property type="entry name" value="SLR0254 PROTEIN"/>
    <property type="match status" value="1"/>
</dbReference>
<feature type="transmembrane region" description="Helical" evidence="5">
    <location>
        <begin position="141"/>
        <end position="161"/>
    </location>
</feature>
<dbReference type="PATRIC" id="fig|1300348.6.peg.2217"/>
<protein>
    <submittedName>
        <fullName evidence="7">RDD family protein</fullName>
    </submittedName>
    <submittedName>
        <fullName evidence="8">Uncharacterized membrane protein YckC, RDD family</fullName>
    </submittedName>
</protein>
<evidence type="ECO:0000256" key="3">
    <source>
        <dbReference type="ARBA" id="ARBA00022989"/>
    </source>
</evidence>
<keyword evidence="10" id="KW-1185">Reference proteome</keyword>
<keyword evidence="4 5" id="KW-0472">Membrane</keyword>